<dbReference type="Proteomes" id="UP000318431">
    <property type="component" value="Unassembled WGS sequence"/>
</dbReference>
<feature type="compositionally biased region" description="Basic and acidic residues" evidence="1">
    <location>
        <begin position="763"/>
        <end position="774"/>
    </location>
</feature>
<feature type="transmembrane region" description="Helical" evidence="2">
    <location>
        <begin position="243"/>
        <end position="262"/>
    </location>
</feature>
<sequence length="1194" mass="133784">MFAIALFEARQRLRLLSTWAYFALFLTLALVWTGATGGAFKEFTVTYGGKVLINAPRSIMLTASVLGCLGVIVVAAVMGRAVQQDFEYDMHHFFFSAPIGKHQYMFGRFLGAWLVLAVIFASIPLGTLLGTWLPGVEADRVGPFIPAAWLLPFAVSLLPNLFIFGAVFFVMAALTRRMLPVYVGSVVMLIGYIVAPNLARDLDYKTLAALIDPFGTAALVRLTEYWPIAERNTRLVLPEGIYLLNRVLWLSFALVALLLGYWRFHFVSTVDSGSAAARGEGEVPLRISAAAANTNEPPDFRARSLALLLCQFSWLNLRETIKNVYFFVLVLAGVLLMYASMMAAGDMFGTGTWPVTYMVLETMSQPFSLVMIVVTTYYAGELVWREREHRMALMLDALPVPTWLPMVSKLVALVALQALLLLVVMLAGMSVQLAKGYLHLQPEVYLLDLYTVQLPYYALLAVLAIAAQVLIGYKYLAFCAMIAYYTATVAMSTLGLDHPLVLYAWTPEVRYSDMNGFGQGLVREHWYHLYWGGAALLLAMLTRVFWPRGANDEWHTRLQLARRALSVPVLAGFGAGLAVMLGAGGILYYNLHIANDYQTPFRRDADRADYERRYKATAALPQPRITSVHLDVEIMPNERRLVVKGRYLLENRSGQPVTAIYVSRDPQADMGAPVFGLNGNRATLADRALGYYRYALATPLPAGGQLPMEFEIAWSPKGFFGLGKDTPVLANGTFFNNAILPRIGYQRDRELVDPRDRKQHGLPARERALPRDDPQGLANNMMGSDADWITFDAIVGTSADQTAIAPGMLAREWTANGRRYFHYRMDAPILNFYSVQSARYVVRHDWWQDVGIEIWYHPGHEFNLDRMTKGVKDALDYYSRNFGPYQHKVVRIVEFPRYETYAQSYPNTIPFSEGIGFIAKVDERNPKDIDYPYYVTAHEVAHQWWGHQLAAGNTRGGTVLSETLAEYSALMVMKKTFGAARMRRFLRYDLDMYLHGRALENHQELPLADNENQPYIHYRKGSLAMYQLQDLVGEDRVNAVLRGLLKQHAYSGGPYPSVTALVDGLRATLPPDRAYLVDDLFNAIVLYDNRALSATAQRRADGRYDVQLTVQAAKLRADGLGAERETTLADLVDIGIDDRDGKPLLRERRRIGPGETSFTLVVTGRPARAGIDPDNKLIDRKPDDNMTAVELPAK</sequence>
<feature type="transmembrane region" description="Helical" evidence="2">
    <location>
        <begin position="109"/>
        <end position="129"/>
    </location>
</feature>
<feature type="compositionally biased region" description="Basic and acidic residues" evidence="1">
    <location>
        <begin position="1171"/>
        <end position="1184"/>
    </location>
</feature>
<evidence type="ECO:0000256" key="1">
    <source>
        <dbReference type="SAM" id="MobiDB-lite"/>
    </source>
</evidence>
<feature type="region of interest" description="Disordered" evidence="1">
    <location>
        <begin position="1171"/>
        <end position="1194"/>
    </location>
</feature>
<dbReference type="Gene3D" id="1.10.390.10">
    <property type="entry name" value="Neutral Protease Domain 2"/>
    <property type="match status" value="1"/>
</dbReference>
<feature type="transmembrane region" description="Helical" evidence="2">
    <location>
        <begin position="20"/>
        <end position="40"/>
    </location>
</feature>
<dbReference type="GO" id="GO:0008270">
    <property type="term" value="F:zinc ion binding"/>
    <property type="evidence" value="ECO:0007669"/>
    <property type="project" value="InterPro"/>
</dbReference>
<organism evidence="4 5">
    <name type="scientific">Pseudoduganella lurida</name>
    <dbReference type="NCBI Taxonomy" id="1036180"/>
    <lineage>
        <taxon>Bacteria</taxon>
        <taxon>Pseudomonadati</taxon>
        <taxon>Pseudomonadota</taxon>
        <taxon>Betaproteobacteria</taxon>
        <taxon>Burkholderiales</taxon>
        <taxon>Oxalobacteraceae</taxon>
        <taxon>Telluria group</taxon>
        <taxon>Pseudoduganella</taxon>
    </lineage>
</organism>
<feature type="transmembrane region" description="Helical" evidence="2">
    <location>
        <begin position="483"/>
        <end position="505"/>
    </location>
</feature>
<feature type="domain" description="Peptidase M1 membrane alanine aminopeptidase" evidence="3">
    <location>
        <begin position="872"/>
        <end position="1051"/>
    </location>
</feature>
<dbReference type="SUPFAM" id="SSF55486">
    <property type="entry name" value="Metalloproteases ('zincins'), catalytic domain"/>
    <property type="match status" value="1"/>
</dbReference>
<dbReference type="GO" id="GO:0008237">
    <property type="term" value="F:metallopeptidase activity"/>
    <property type="evidence" value="ECO:0007669"/>
    <property type="project" value="InterPro"/>
</dbReference>
<feature type="region of interest" description="Disordered" evidence="1">
    <location>
        <begin position="753"/>
        <end position="776"/>
    </location>
</feature>
<name>A0A562R3L6_9BURK</name>
<feature type="transmembrane region" description="Helical" evidence="2">
    <location>
        <begin position="567"/>
        <end position="589"/>
    </location>
</feature>
<feature type="transmembrane region" description="Helical" evidence="2">
    <location>
        <begin position="60"/>
        <end position="82"/>
    </location>
</feature>
<dbReference type="InterPro" id="IPR014782">
    <property type="entry name" value="Peptidase_M1_dom"/>
</dbReference>
<dbReference type="OrthoDB" id="100605at2"/>
<feature type="transmembrane region" description="Helical" evidence="2">
    <location>
        <begin position="410"/>
        <end position="434"/>
    </location>
</feature>
<dbReference type="EMBL" id="VLLB01000006">
    <property type="protein sequence ID" value="TWI63672.1"/>
    <property type="molecule type" value="Genomic_DNA"/>
</dbReference>
<protein>
    <submittedName>
        <fullName evidence="4">Peptidase M1-like protein</fullName>
    </submittedName>
</protein>
<keyword evidence="5" id="KW-1185">Reference proteome</keyword>
<evidence type="ECO:0000256" key="2">
    <source>
        <dbReference type="SAM" id="Phobius"/>
    </source>
</evidence>
<feature type="transmembrane region" description="Helical" evidence="2">
    <location>
        <begin position="179"/>
        <end position="198"/>
    </location>
</feature>
<feature type="transmembrane region" description="Helical" evidence="2">
    <location>
        <begin position="454"/>
        <end position="476"/>
    </location>
</feature>
<keyword evidence="2" id="KW-0812">Transmembrane</keyword>
<evidence type="ECO:0000313" key="5">
    <source>
        <dbReference type="Proteomes" id="UP000318431"/>
    </source>
</evidence>
<dbReference type="AlphaFoldDB" id="A0A562R3L6"/>
<keyword evidence="2" id="KW-1133">Transmembrane helix</keyword>
<dbReference type="RefSeq" id="WP_145650521.1">
    <property type="nucleotide sequence ID" value="NZ_VLLB01000006.1"/>
</dbReference>
<reference evidence="4 5" key="1">
    <citation type="journal article" date="2015" name="Stand. Genomic Sci.">
        <title>Genomic Encyclopedia of Bacterial and Archaeal Type Strains, Phase III: the genomes of soil and plant-associated and newly described type strains.</title>
        <authorList>
            <person name="Whitman W.B."/>
            <person name="Woyke T."/>
            <person name="Klenk H.P."/>
            <person name="Zhou Y."/>
            <person name="Lilburn T.G."/>
            <person name="Beck B.J."/>
            <person name="De Vos P."/>
            <person name="Vandamme P."/>
            <person name="Eisen J.A."/>
            <person name="Garrity G."/>
            <person name="Hugenholtz P."/>
            <person name="Kyrpides N.C."/>
        </authorList>
    </citation>
    <scope>NUCLEOTIDE SEQUENCE [LARGE SCALE GENOMIC DNA]</scope>
    <source>
        <strain evidence="4 5">CGMCC 1.10822</strain>
    </source>
</reference>
<evidence type="ECO:0000313" key="4">
    <source>
        <dbReference type="EMBL" id="TWI63672.1"/>
    </source>
</evidence>
<proteinExistence type="predicted"/>
<dbReference type="Pfam" id="PF01433">
    <property type="entry name" value="Peptidase_M1"/>
    <property type="match status" value="1"/>
</dbReference>
<keyword evidence="2" id="KW-0472">Membrane</keyword>
<feature type="transmembrane region" description="Helical" evidence="2">
    <location>
        <begin position="324"/>
        <end position="345"/>
    </location>
</feature>
<feature type="transmembrane region" description="Helical" evidence="2">
    <location>
        <begin position="365"/>
        <end position="384"/>
    </location>
</feature>
<feature type="transmembrane region" description="Helical" evidence="2">
    <location>
        <begin position="525"/>
        <end position="546"/>
    </location>
</feature>
<evidence type="ECO:0000259" key="3">
    <source>
        <dbReference type="Pfam" id="PF01433"/>
    </source>
</evidence>
<dbReference type="InterPro" id="IPR027268">
    <property type="entry name" value="Peptidase_M4/M1_CTD_sf"/>
</dbReference>
<gene>
    <name evidence="4" type="ORF">IP91_03644</name>
</gene>
<feature type="transmembrane region" description="Helical" evidence="2">
    <location>
        <begin position="149"/>
        <end position="172"/>
    </location>
</feature>
<comment type="caution">
    <text evidence="4">The sequence shown here is derived from an EMBL/GenBank/DDBJ whole genome shotgun (WGS) entry which is preliminary data.</text>
</comment>
<accession>A0A562R3L6</accession>